<reference evidence="1 2" key="1">
    <citation type="submission" date="2011-09" db="EMBL/GenBank/DDBJ databases">
        <title>Complete sequence of chromosome of Thioflavicoccus mobilis 8321.</title>
        <authorList>
            <consortium name="US DOE Joint Genome Institute"/>
            <person name="Lucas S."/>
            <person name="Han J."/>
            <person name="Lapidus A."/>
            <person name="Cheng J.-F."/>
            <person name="Goodwin L."/>
            <person name="Pitluck S."/>
            <person name="Peters L."/>
            <person name="Ovchinnikova G."/>
            <person name="Lu M."/>
            <person name="Detter J.C."/>
            <person name="Han C."/>
            <person name="Tapia R."/>
            <person name="Land M."/>
            <person name="Hauser L."/>
            <person name="Kyrpides N."/>
            <person name="Ivanova N."/>
            <person name="Pagani I."/>
            <person name="Vogl K."/>
            <person name="Liu Z."/>
            <person name="Imhoff J."/>
            <person name="Thiel V."/>
            <person name="Frigaard N.-U."/>
            <person name="Bryant D."/>
            <person name="Woyke T."/>
        </authorList>
    </citation>
    <scope>NUCLEOTIDE SEQUENCE [LARGE SCALE GENOMIC DNA]</scope>
    <source>
        <strain evidence="1 2">8321</strain>
    </source>
</reference>
<dbReference type="EMBL" id="CP003051">
    <property type="protein sequence ID" value="AGA91607.1"/>
    <property type="molecule type" value="Genomic_DNA"/>
</dbReference>
<dbReference type="AlphaFoldDB" id="L0H0M0"/>
<dbReference type="Proteomes" id="UP000010816">
    <property type="component" value="Chromosome"/>
</dbReference>
<dbReference type="KEGG" id="tmb:Thimo_2911"/>
<protein>
    <recommendedName>
        <fullName evidence="3">Glycosyl hydrolase family 57</fullName>
    </recommendedName>
</protein>
<dbReference type="SUPFAM" id="SSF88713">
    <property type="entry name" value="Glycoside hydrolase/deacetylase"/>
    <property type="match status" value="1"/>
</dbReference>
<sequence>MNALPEYVDDLPNISGAEADVARTLASGRDKTLFVGDGRIDFGAARAATAIALHMHQPLIPAGGDDLRTAAIISNLQYMMEHQGIGDNHNAPVFHWCYKRLGEFIPQLVGEGKSPRVMLEYSGTLLHGLRKMGLDDVIDSLKTITCNPDYRWTTEWLGMPWGHPVAPSTPVQDYRLHVRAWQHHFAGIFGWEALERVRGFSPSEMALPNHPDVAYEFVKTLVDCGYQWILVQEHSIQQVDNGWHPQRPHLPHRLVCTNSKGETASIIAIVKTQGSDTKLVAQMQPWYEAQGLQRWELAGKSVPPLVTQIADGENGGVMMNEFPPKYTEVVRAASGTETPLMNVSEYLEHLFAMGIQTKDFAAVQPLHQHKIWERMKPGDGPERLAQVVDELKKSDHQFHMDGGSWTNDLSWVEGYDNVLGPMEEASALFNQQVLLSDAATDEERYRNALFHLMTSQTSCYRYWGQGQWTDYGREICRRVEEIIRHDFA</sequence>
<dbReference type="RefSeq" id="WP_015281738.1">
    <property type="nucleotide sequence ID" value="NC_019940.1"/>
</dbReference>
<dbReference type="GO" id="GO:0005975">
    <property type="term" value="P:carbohydrate metabolic process"/>
    <property type="evidence" value="ECO:0007669"/>
    <property type="project" value="InterPro"/>
</dbReference>
<evidence type="ECO:0000313" key="2">
    <source>
        <dbReference type="Proteomes" id="UP000010816"/>
    </source>
</evidence>
<dbReference type="PANTHER" id="PTHR36306:SF5">
    <property type="entry name" value="SLR1535 PROTEIN"/>
    <property type="match status" value="1"/>
</dbReference>
<dbReference type="OrthoDB" id="5751423at2"/>
<organism evidence="1 2">
    <name type="scientific">Thioflavicoccus mobilis 8321</name>
    <dbReference type="NCBI Taxonomy" id="765912"/>
    <lineage>
        <taxon>Bacteria</taxon>
        <taxon>Pseudomonadati</taxon>
        <taxon>Pseudomonadota</taxon>
        <taxon>Gammaproteobacteria</taxon>
        <taxon>Chromatiales</taxon>
        <taxon>Chromatiaceae</taxon>
        <taxon>Thioflavicoccus</taxon>
    </lineage>
</organism>
<dbReference type="STRING" id="765912.Thimo_2911"/>
<dbReference type="eggNOG" id="COG1449">
    <property type="taxonomic scope" value="Bacteria"/>
</dbReference>
<dbReference type="InterPro" id="IPR011330">
    <property type="entry name" value="Glyco_hydro/deAcase_b/a-brl"/>
</dbReference>
<keyword evidence="2" id="KW-1185">Reference proteome</keyword>
<evidence type="ECO:0008006" key="3">
    <source>
        <dbReference type="Google" id="ProtNLM"/>
    </source>
</evidence>
<dbReference type="PANTHER" id="PTHR36306">
    <property type="entry name" value="ALPHA-AMYLASE-RELATED-RELATED"/>
    <property type="match status" value="1"/>
</dbReference>
<dbReference type="HOGENOM" id="CLU_561170_0_0_6"/>
<evidence type="ECO:0000313" key="1">
    <source>
        <dbReference type="EMBL" id="AGA91607.1"/>
    </source>
</evidence>
<accession>L0H0M0</accession>
<dbReference type="CDD" id="cd10798">
    <property type="entry name" value="GH57N_like_1"/>
    <property type="match status" value="1"/>
</dbReference>
<gene>
    <name evidence="1" type="ORF">Thimo_2911</name>
</gene>
<dbReference type="InterPro" id="IPR052046">
    <property type="entry name" value="GH57_Enzymes"/>
</dbReference>
<proteinExistence type="predicted"/>
<dbReference type="Gene3D" id="3.20.110.20">
    <property type="match status" value="1"/>
</dbReference>
<name>L0H0M0_9GAMM</name>